<sequence length="363" mass="40569">MEVSTRFLFSSSPLRSILRTLNVSMQVHMPDERHHKILIVGGGTGGISVASRLAKSFPEQVTLVEPSQMHYYQAAWTFVGCGLRPLKDSYRPMTSVIPHGVNLIQDRVTKFEPENSHLFLSNGQKLSYGCLILALGIDLHYERIPGAVEALEKDPRVCSNYSLDYVLKTFKACQAFAGGRAVFTLPSGPIKCAGAAQKIMYMFEDSLQKSGRRANAELEYFMAHEQLFTVDLYSHRLEDICKKRGIKYHCKHQLVQVDHTKSEAVFEDITTKERKSVHYDLLHITPPMAAPKILSDTPKMSSADSNNFVSVDPYTLKHREFSNVFALGDCCSLPTSKTAAAIYRNSQESLLQNAGGQLNSTEE</sequence>
<dbReference type="InterPro" id="IPR015904">
    <property type="entry name" value="Sulphide_quinone_reductase"/>
</dbReference>
<evidence type="ECO:0000256" key="4">
    <source>
        <dbReference type="ARBA" id="ARBA00022719"/>
    </source>
</evidence>
<evidence type="ECO:0000313" key="18">
    <source>
        <dbReference type="EMBL" id="CAL5137387.1"/>
    </source>
</evidence>
<evidence type="ECO:0000256" key="3">
    <source>
        <dbReference type="ARBA" id="ARBA00022630"/>
    </source>
</evidence>
<dbReference type="GO" id="GO:0106436">
    <property type="term" value="F:glutathione-dependent sulfide quinone oxidoreductase activity"/>
    <property type="evidence" value="ECO:0007669"/>
    <property type="project" value="UniProtKB-EC"/>
</dbReference>
<dbReference type="GO" id="GO:0048038">
    <property type="term" value="F:quinone binding"/>
    <property type="evidence" value="ECO:0007669"/>
    <property type="project" value="UniProtKB-KW"/>
</dbReference>
<comment type="caution">
    <text evidence="18">The sequence shown here is derived from an EMBL/GenBank/DDBJ whole genome shotgun (WGS) entry which is preliminary data.</text>
</comment>
<dbReference type="AlphaFoldDB" id="A0AAV2TLU5"/>
<evidence type="ECO:0000256" key="15">
    <source>
        <dbReference type="ARBA" id="ARBA00070160"/>
    </source>
</evidence>
<keyword evidence="7" id="KW-0560">Oxidoreductase</keyword>
<dbReference type="Gene3D" id="3.50.50.60">
    <property type="entry name" value="FAD/NAD(P)-binding domain"/>
    <property type="match status" value="2"/>
</dbReference>
<evidence type="ECO:0000256" key="11">
    <source>
        <dbReference type="ARBA" id="ARBA00052986"/>
    </source>
</evidence>
<evidence type="ECO:0000256" key="5">
    <source>
        <dbReference type="ARBA" id="ARBA00022827"/>
    </source>
</evidence>
<evidence type="ECO:0000256" key="1">
    <source>
        <dbReference type="ARBA" id="ARBA00001974"/>
    </source>
</evidence>
<evidence type="ECO:0000256" key="2">
    <source>
        <dbReference type="ARBA" id="ARBA00004173"/>
    </source>
</evidence>
<reference evidence="18" key="1">
    <citation type="submission" date="2024-06" db="EMBL/GenBank/DDBJ databases">
        <authorList>
            <person name="Liu X."/>
            <person name="Lenzi L."/>
            <person name="Haldenby T S."/>
            <person name="Uol C."/>
        </authorList>
    </citation>
    <scope>NUCLEOTIDE SEQUENCE</scope>
</reference>
<comment type="catalytic activity">
    <reaction evidence="11">
        <text>a quinone + hydrogen sulfide + glutathione + H(+) = S-sulfanylglutathione + a quinol</text>
        <dbReference type="Rhea" id="RHEA:55156"/>
        <dbReference type="ChEBI" id="CHEBI:15378"/>
        <dbReference type="ChEBI" id="CHEBI:24646"/>
        <dbReference type="ChEBI" id="CHEBI:29919"/>
        <dbReference type="ChEBI" id="CHEBI:57925"/>
        <dbReference type="ChEBI" id="CHEBI:58905"/>
        <dbReference type="ChEBI" id="CHEBI:132124"/>
        <dbReference type="EC" id="1.8.5.8"/>
    </reaction>
    <physiologicalReaction direction="left-to-right" evidence="11">
        <dbReference type="Rhea" id="RHEA:55157"/>
    </physiologicalReaction>
</comment>
<keyword evidence="3" id="KW-0285">Flavoprotein</keyword>
<dbReference type="PANTHER" id="PTHR10632">
    <property type="entry name" value="SULFIDE:QUINONE OXIDOREDUCTASE"/>
    <property type="match status" value="1"/>
</dbReference>
<comment type="cofactor">
    <cofactor evidence="1">
        <name>FAD</name>
        <dbReference type="ChEBI" id="CHEBI:57692"/>
    </cofactor>
</comment>
<evidence type="ECO:0000256" key="10">
    <source>
        <dbReference type="ARBA" id="ARBA00052810"/>
    </source>
</evidence>
<dbReference type="EMBL" id="CAXLJL010000390">
    <property type="protein sequence ID" value="CAL5137387.1"/>
    <property type="molecule type" value="Genomic_DNA"/>
</dbReference>
<comment type="catalytic activity">
    <reaction evidence="10">
        <text>ubiquinone-10 + hydrogen sulfide + glutathione + H(+) = S-sulfanylglutathione + ubiquinol-10</text>
        <dbReference type="Rhea" id="RHEA:62608"/>
        <dbReference type="ChEBI" id="CHEBI:15378"/>
        <dbReference type="ChEBI" id="CHEBI:29919"/>
        <dbReference type="ChEBI" id="CHEBI:46245"/>
        <dbReference type="ChEBI" id="CHEBI:57925"/>
        <dbReference type="ChEBI" id="CHEBI:58905"/>
        <dbReference type="ChEBI" id="CHEBI:64183"/>
    </reaction>
    <physiologicalReaction direction="left-to-right" evidence="10">
        <dbReference type="Rhea" id="RHEA:62609"/>
    </physiologicalReaction>
</comment>
<dbReference type="EC" id="1.8.5.8" evidence="14"/>
<gene>
    <name evidence="18" type="ORF">CDAUBV1_LOCUS11701</name>
</gene>
<comment type="similarity">
    <text evidence="13">Belongs to the SQRD family.</text>
</comment>
<dbReference type="InterPro" id="IPR023753">
    <property type="entry name" value="FAD/NAD-binding_dom"/>
</dbReference>
<dbReference type="GO" id="GO:0070224">
    <property type="term" value="F:sulfide:quinone oxidoreductase activity"/>
    <property type="evidence" value="ECO:0007669"/>
    <property type="project" value="TreeGrafter"/>
</dbReference>
<dbReference type="SUPFAM" id="SSF51905">
    <property type="entry name" value="FAD/NAD(P)-binding domain"/>
    <property type="match status" value="2"/>
</dbReference>
<keyword evidence="6" id="KW-0809">Transit peptide</keyword>
<accession>A0AAV2TLU5</accession>
<dbReference type="GO" id="GO:0071949">
    <property type="term" value="F:FAD binding"/>
    <property type="evidence" value="ECO:0007669"/>
    <property type="project" value="TreeGrafter"/>
</dbReference>
<dbReference type="GO" id="GO:0005739">
    <property type="term" value="C:mitochondrion"/>
    <property type="evidence" value="ECO:0007669"/>
    <property type="project" value="UniProtKB-SubCell"/>
</dbReference>
<evidence type="ECO:0000256" key="16">
    <source>
        <dbReference type="ARBA" id="ARBA00082958"/>
    </source>
</evidence>
<dbReference type="PANTHER" id="PTHR10632:SF2">
    <property type="entry name" value="SULFIDE:QUINONE OXIDOREDUCTASE, MITOCHONDRIAL"/>
    <property type="match status" value="1"/>
</dbReference>
<evidence type="ECO:0000256" key="12">
    <source>
        <dbReference type="ARBA" id="ARBA00059167"/>
    </source>
</evidence>
<dbReference type="FunFam" id="3.50.50.60:FF:000034">
    <property type="entry name" value="sulfide:quinone oxidoreductase, mitochondrial"/>
    <property type="match status" value="1"/>
</dbReference>
<evidence type="ECO:0000313" key="19">
    <source>
        <dbReference type="Proteomes" id="UP001497525"/>
    </source>
</evidence>
<evidence type="ECO:0000256" key="6">
    <source>
        <dbReference type="ARBA" id="ARBA00022946"/>
    </source>
</evidence>
<dbReference type="Pfam" id="PF07992">
    <property type="entry name" value="Pyr_redox_2"/>
    <property type="match status" value="1"/>
</dbReference>
<evidence type="ECO:0000256" key="7">
    <source>
        <dbReference type="ARBA" id="ARBA00023002"/>
    </source>
</evidence>
<protein>
    <recommendedName>
        <fullName evidence="15">Sulfide:quinone oxidoreductase, mitochondrial</fullName>
        <ecNumber evidence="14">1.8.5.8</ecNumber>
    </recommendedName>
    <alternativeName>
        <fullName evidence="16">Sulfide quinone oxidoreductase</fullName>
    </alternativeName>
</protein>
<keyword evidence="5" id="KW-0274">FAD</keyword>
<comment type="subcellular location">
    <subcellularLocation>
        <location evidence="2">Mitochondrion</location>
    </subcellularLocation>
</comment>
<evidence type="ECO:0000256" key="9">
    <source>
        <dbReference type="ARBA" id="ARBA00051038"/>
    </source>
</evidence>
<name>A0AAV2TLU5_CALDB</name>
<evidence type="ECO:0000256" key="13">
    <source>
        <dbReference type="ARBA" id="ARBA00060891"/>
    </source>
</evidence>
<evidence type="ECO:0000256" key="14">
    <source>
        <dbReference type="ARBA" id="ARBA00066447"/>
    </source>
</evidence>
<proteinExistence type="inferred from homology"/>
<keyword evidence="4" id="KW-0874">Quinone</keyword>
<dbReference type="Proteomes" id="UP001497525">
    <property type="component" value="Unassembled WGS sequence"/>
</dbReference>
<organism evidence="18 19">
    <name type="scientific">Calicophoron daubneyi</name>
    <name type="common">Rumen fluke</name>
    <name type="synonym">Paramphistomum daubneyi</name>
    <dbReference type="NCBI Taxonomy" id="300641"/>
    <lineage>
        <taxon>Eukaryota</taxon>
        <taxon>Metazoa</taxon>
        <taxon>Spiralia</taxon>
        <taxon>Lophotrochozoa</taxon>
        <taxon>Platyhelminthes</taxon>
        <taxon>Trematoda</taxon>
        <taxon>Digenea</taxon>
        <taxon>Plagiorchiida</taxon>
        <taxon>Pronocephalata</taxon>
        <taxon>Paramphistomoidea</taxon>
        <taxon>Paramphistomidae</taxon>
        <taxon>Calicophoron</taxon>
    </lineage>
</organism>
<evidence type="ECO:0000259" key="17">
    <source>
        <dbReference type="Pfam" id="PF07992"/>
    </source>
</evidence>
<dbReference type="InterPro" id="IPR036188">
    <property type="entry name" value="FAD/NAD-bd_sf"/>
</dbReference>
<evidence type="ECO:0000256" key="8">
    <source>
        <dbReference type="ARBA" id="ARBA00023128"/>
    </source>
</evidence>
<dbReference type="GO" id="GO:0070221">
    <property type="term" value="P:sulfide oxidation, using sulfide:quinone oxidoreductase"/>
    <property type="evidence" value="ECO:0007669"/>
    <property type="project" value="TreeGrafter"/>
</dbReference>
<keyword evidence="8" id="KW-0496">Mitochondrion</keyword>
<comment type="function">
    <text evidence="12">Catalyzes the oxidation of hydrogen sulfide with the help of a quinone, such as ubiquinone-10, giving rise to thiosulfate and ultimately to sulfane (molecular sulfur) atoms. Requires an additional electron acceptor; can use sulfite, sulfide or cyanide (in vitro). It is believed the in vivo electron acceptor is glutathione.</text>
</comment>
<comment type="catalytic activity">
    <reaction evidence="9">
        <text>ubiquinone-10 + hydrogen sulfide + sulfite + 2 H(+) = ubiquinol-10 + thiosulfate</text>
        <dbReference type="Rhea" id="RHEA:38359"/>
        <dbReference type="ChEBI" id="CHEBI:15378"/>
        <dbReference type="ChEBI" id="CHEBI:17359"/>
        <dbReference type="ChEBI" id="CHEBI:29919"/>
        <dbReference type="ChEBI" id="CHEBI:33542"/>
        <dbReference type="ChEBI" id="CHEBI:46245"/>
        <dbReference type="ChEBI" id="CHEBI:64183"/>
    </reaction>
    <physiologicalReaction direction="left-to-right" evidence="9">
        <dbReference type="Rhea" id="RHEA:38360"/>
    </physiologicalReaction>
</comment>
<feature type="domain" description="FAD/NAD(P)-binding" evidence="17">
    <location>
        <begin position="36"/>
        <end position="150"/>
    </location>
</feature>